<gene>
    <name evidence="2" type="ORF">Tco_0838888</name>
</gene>
<feature type="compositionally biased region" description="Basic and acidic residues" evidence="1">
    <location>
        <begin position="157"/>
        <end position="178"/>
    </location>
</feature>
<name>A0ABQ5AT10_9ASTR</name>
<dbReference type="EMBL" id="BQNB010012507">
    <property type="protein sequence ID" value="GJT04426.1"/>
    <property type="molecule type" value="Genomic_DNA"/>
</dbReference>
<evidence type="ECO:0000313" key="2">
    <source>
        <dbReference type="EMBL" id="GJT04426.1"/>
    </source>
</evidence>
<evidence type="ECO:0000256" key="1">
    <source>
        <dbReference type="SAM" id="MobiDB-lite"/>
    </source>
</evidence>
<protein>
    <submittedName>
        <fullName evidence="2">Uncharacterized protein</fullName>
    </submittedName>
</protein>
<keyword evidence="3" id="KW-1185">Reference proteome</keyword>
<reference evidence="2" key="1">
    <citation type="journal article" date="2022" name="Int. J. Mol. Sci.">
        <title>Draft Genome of Tanacetum Coccineum: Genomic Comparison of Closely Related Tanacetum-Family Plants.</title>
        <authorList>
            <person name="Yamashiro T."/>
            <person name="Shiraishi A."/>
            <person name="Nakayama K."/>
            <person name="Satake H."/>
        </authorList>
    </citation>
    <scope>NUCLEOTIDE SEQUENCE</scope>
</reference>
<sequence length="224" mass="25538">VPSTERVKISSTNVRLETIVHQKEKTFQVIIDVIKNSTCYKTFTISADVPEIFMQQFRKILDICPRVEGEEFTKVQDDDATLTFLIDLGYKGLLQKYTNILKFVRIREDYQEYGLPIPDMMLNDTIIQSESYQMFLKYSTGQIPPKKSRGKGSQGKKTTDTHVADVDVSKESEPEPAKKRNASKSISLIEAAEEEAARQVYATHARIVTEYVPKPARRRSSDPP</sequence>
<reference evidence="2" key="2">
    <citation type="submission" date="2022-01" db="EMBL/GenBank/DDBJ databases">
        <authorList>
            <person name="Yamashiro T."/>
            <person name="Shiraishi A."/>
            <person name="Satake H."/>
            <person name="Nakayama K."/>
        </authorList>
    </citation>
    <scope>NUCLEOTIDE SEQUENCE</scope>
</reference>
<feature type="non-terminal residue" evidence="2">
    <location>
        <position position="1"/>
    </location>
</feature>
<organism evidence="2 3">
    <name type="scientific">Tanacetum coccineum</name>
    <dbReference type="NCBI Taxonomy" id="301880"/>
    <lineage>
        <taxon>Eukaryota</taxon>
        <taxon>Viridiplantae</taxon>
        <taxon>Streptophyta</taxon>
        <taxon>Embryophyta</taxon>
        <taxon>Tracheophyta</taxon>
        <taxon>Spermatophyta</taxon>
        <taxon>Magnoliopsida</taxon>
        <taxon>eudicotyledons</taxon>
        <taxon>Gunneridae</taxon>
        <taxon>Pentapetalae</taxon>
        <taxon>asterids</taxon>
        <taxon>campanulids</taxon>
        <taxon>Asterales</taxon>
        <taxon>Asteraceae</taxon>
        <taxon>Asteroideae</taxon>
        <taxon>Anthemideae</taxon>
        <taxon>Anthemidinae</taxon>
        <taxon>Tanacetum</taxon>
    </lineage>
</organism>
<comment type="caution">
    <text evidence="2">The sequence shown here is derived from an EMBL/GenBank/DDBJ whole genome shotgun (WGS) entry which is preliminary data.</text>
</comment>
<proteinExistence type="predicted"/>
<evidence type="ECO:0000313" key="3">
    <source>
        <dbReference type="Proteomes" id="UP001151760"/>
    </source>
</evidence>
<feature type="region of interest" description="Disordered" evidence="1">
    <location>
        <begin position="143"/>
        <end position="186"/>
    </location>
</feature>
<dbReference type="Proteomes" id="UP001151760">
    <property type="component" value="Unassembled WGS sequence"/>
</dbReference>
<accession>A0ABQ5AT10</accession>